<evidence type="ECO:0000256" key="2">
    <source>
        <dbReference type="ARBA" id="ARBA00022723"/>
    </source>
</evidence>
<dbReference type="InterPro" id="IPR013149">
    <property type="entry name" value="ADH-like_C"/>
</dbReference>
<keyword evidence="4" id="KW-0560">Oxidoreductase</keyword>
<comment type="similarity">
    <text evidence="5">Belongs to the zinc-containing alcohol dehydrogenase family.</text>
</comment>
<keyword evidence="2 5" id="KW-0479">Metal-binding</keyword>
<dbReference type="InterPro" id="IPR020843">
    <property type="entry name" value="ER"/>
</dbReference>
<dbReference type="InterPro" id="IPR036291">
    <property type="entry name" value="NAD(P)-bd_dom_sf"/>
</dbReference>
<evidence type="ECO:0000259" key="6">
    <source>
        <dbReference type="SMART" id="SM00829"/>
    </source>
</evidence>
<comment type="caution">
    <text evidence="7">The sequence shown here is derived from an EMBL/GenBank/DDBJ whole genome shotgun (WGS) entry which is preliminary data.</text>
</comment>
<evidence type="ECO:0000313" key="7">
    <source>
        <dbReference type="EMBL" id="KAK8226245.1"/>
    </source>
</evidence>
<evidence type="ECO:0000256" key="1">
    <source>
        <dbReference type="ARBA" id="ARBA00001947"/>
    </source>
</evidence>
<dbReference type="SMART" id="SM00829">
    <property type="entry name" value="PKS_ER"/>
    <property type="match status" value="1"/>
</dbReference>
<dbReference type="InterPro" id="IPR013154">
    <property type="entry name" value="ADH-like_N"/>
</dbReference>
<proteinExistence type="inferred from homology"/>
<dbReference type="PANTHER" id="PTHR42683">
    <property type="entry name" value="ALDEHYDE REDUCTASE"/>
    <property type="match status" value="1"/>
</dbReference>
<dbReference type="EMBL" id="JBBWRZ010000011">
    <property type="protein sequence ID" value="KAK8226245.1"/>
    <property type="molecule type" value="Genomic_DNA"/>
</dbReference>
<dbReference type="Gene3D" id="3.90.180.10">
    <property type="entry name" value="Medium-chain alcohol dehydrogenases, catalytic domain"/>
    <property type="match status" value="1"/>
</dbReference>
<organism evidence="7 8">
    <name type="scientific">Phyllosticta capitalensis</name>
    <dbReference type="NCBI Taxonomy" id="121624"/>
    <lineage>
        <taxon>Eukaryota</taxon>
        <taxon>Fungi</taxon>
        <taxon>Dikarya</taxon>
        <taxon>Ascomycota</taxon>
        <taxon>Pezizomycotina</taxon>
        <taxon>Dothideomycetes</taxon>
        <taxon>Dothideomycetes incertae sedis</taxon>
        <taxon>Botryosphaeriales</taxon>
        <taxon>Phyllostictaceae</taxon>
        <taxon>Phyllosticta</taxon>
    </lineage>
</organism>
<dbReference type="InterPro" id="IPR011032">
    <property type="entry name" value="GroES-like_sf"/>
</dbReference>
<dbReference type="SUPFAM" id="SSF51735">
    <property type="entry name" value="NAD(P)-binding Rossmann-fold domains"/>
    <property type="match status" value="1"/>
</dbReference>
<dbReference type="Proteomes" id="UP001492380">
    <property type="component" value="Unassembled WGS sequence"/>
</dbReference>
<feature type="domain" description="Enoyl reductase (ER)" evidence="6">
    <location>
        <begin position="8"/>
        <end position="324"/>
    </location>
</feature>
<keyword evidence="8" id="KW-1185">Reference proteome</keyword>
<evidence type="ECO:0000256" key="3">
    <source>
        <dbReference type="ARBA" id="ARBA00022833"/>
    </source>
</evidence>
<comment type="cofactor">
    <cofactor evidence="1 5">
        <name>Zn(2+)</name>
        <dbReference type="ChEBI" id="CHEBI:29105"/>
    </cofactor>
</comment>
<evidence type="ECO:0000313" key="8">
    <source>
        <dbReference type="Proteomes" id="UP001492380"/>
    </source>
</evidence>
<dbReference type="PROSITE" id="PS00059">
    <property type="entry name" value="ADH_ZINC"/>
    <property type="match status" value="1"/>
</dbReference>
<sequence length="327" mass="35444">MESFMRIKSSKSFVIKSAPRELGHDEVLIKTTHSGICYTDVHAKEKGCGLGHEGVGTVVQFGAGVKDLKIGERVGWGCKVCVQGYRQYCADACGFAFGELDQGSMGNFAIKNRTFVNRIPDAIASEHAAPLMCAGASTYEALMAAEAQPSDRVGVVGIGGLGHMAVLFAKAMGCAVTAISDTPDKKEDAKEMGADEFILLEQEQQTKSLADKVVESSPIDVLLLCANEIPSLAGLIPLLARRARIVCMTIQQSPIEIPYMPFVLPGLRIIASTEASRQHFQNMLAFVARHGIKPWTCHFPLTRDGVAEAFRTLEEGRMRYRGVLHAE</sequence>
<evidence type="ECO:0000256" key="5">
    <source>
        <dbReference type="RuleBase" id="RU361277"/>
    </source>
</evidence>
<reference evidence="7 8" key="1">
    <citation type="submission" date="2024-04" db="EMBL/GenBank/DDBJ databases">
        <title>Phyllosticta paracitricarpa is synonymous to the EU quarantine fungus P. citricarpa based on phylogenomic analyses.</title>
        <authorList>
            <consortium name="Lawrence Berkeley National Laboratory"/>
            <person name="Van Ingen-Buijs V.A."/>
            <person name="Van Westerhoven A.C."/>
            <person name="Haridas S."/>
            <person name="Skiadas P."/>
            <person name="Martin F."/>
            <person name="Groenewald J.Z."/>
            <person name="Crous P.W."/>
            <person name="Seidl M.F."/>
        </authorList>
    </citation>
    <scope>NUCLEOTIDE SEQUENCE [LARGE SCALE GENOMIC DNA]</scope>
    <source>
        <strain evidence="7 8">CBS 123374</strain>
    </source>
</reference>
<dbReference type="Pfam" id="PF00107">
    <property type="entry name" value="ADH_zinc_N"/>
    <property type="match status" value="1"/>
</dbReference>
<dbReference type="Gene3D" id="3.40.50.720">
    <property type="entry name" value="NAD(P)-binding Rossmann-like Domain"/>
    <property type="match status" value="1"/>
</dbReference>
<name>A0ABR1YDI1_9PEZI</name>
<dbReference type="InterPro" id="IPR047109">
    <property type="entry name" value="CAD-like"/>
</dbReference>
<protein>
    <recommendedName>
        <fullName evidence="6">Enoyl reductase (ER) domain-containing protein</fullName>
    </recommendedName>
</protein>
<gene>
    <name evidence="7" type="ORF">HDK90DRAFT_505387</name>
</gene>
<accession>A0ABR1YDI1</accession>
<evidence type="ECO:0000256" key="4">
    <source>
        <dbReference type="ARBA" id="ARBA00023002"/>
    </source>
</evidence>
<dbReference type="SUPFAM" id="SSF50129">
    <property type="entry name" value="GroES-like"/>
    <property type="match status" value="1"/>
</dbReference>
<dbReference type="Pfam" id="PF08240">
    <property type="entry name" value="ADH_N"/>
    <property type="match status" value="1"/>
</dbReference>
<keyword evidence="3 5" id="KW-0862">Zinc</keyword>
<dbReference type="InterPro" id="IPR002328">
    <property type="entry name" value="ADH_Zn_CS"/>
</dbReference>